<comment type="caution">
    <text evidence="2">The sequence shown here is derived from an EMBL/GenBank/DDBJ whole genome shotgun (WGS) entry which is preliminary data.</text>
</comment>
<evidence type="ECO:0000313" key="3">
    <source>
        <dbReference type="Proteomes" id="UP000314294"/>
    </source>
</evidence>
<dbReference type="AlphaFoldDB" id="A0A4Z2G1X3"/>
<sequence>MFKPRDAVETNACREQTHLLEITSGVAINSHRSPKDGRKLIERARQRKFQKDRGEDEAPAEGSAPDPDGSACQLSEVARTMQEDERSGDDSQRDSVIRTERREQGEGAERSDNYCERNGWDIKRGQGLSNQAAPLMNSHESPYQRRHGYADVTAAL</sequence>
<proteinExistence type="predicted"/>
<feature type="compositionally biased region" description="Basic and acidic residues" evidence="1">
    <location>
        <begin position="81"/>
        <end position="124"/>
    </location>
</feature>
<gene>
    <name evidence="2" type="ORF">EYF80_042707</name>
</gene>
<keyword evidence="3" id="KW-1185">Reference proteome</keyword>
<name>A0A4Z2G1X3_9TELE</name>
<organism evidence="2 3">
    <name type="scientific">Liparis tanakae</name>
    <name type="common">Tanaka's snailfish</name>
    <dbReference type="NCBI Taxonomy" id="230148"/>
    <lineage>
        <taxon>Eukaryota</taxon>
        <taxon>Metazoa</taxon>
        <taxon>Chordata</taxon>
        <taxon>Craniata</taxon>
        <taxon>Vertebrata</taxon>
        <taxon>Euteleostomi</taxon>
        <taxon>Actinopterygii</taxon>
        <taxon>Neopterygii</taxon>
        <taxon>Teleostei</taxon>
        <taxon>Neoteleostei</taxon>
        <taxon>Acanthomorphata</taxon>
        <taxon>Eupercaria</taxon>
        <taxon>Perciformes</taxon>
        <taxon>Cottioidei</taxon>
        <taxon>Cottales</taxon>
        <taxon>Liparidae</taxon>
        <taxon>Liparis</taxon>
    </lineage>
</organism>
<evidence type="ECO:0000256" key="1">
    <source>
        <dbReference type="SAM" id="MobiDB-lite"/>
    </source>
</evidence>
<protein>
    <submittedName>
        <fullName evidence="2">Uncharacterized protein</fullName>
    </submittedName>
</protein>
<feature type="compositionally biased region" description="Basic and acidic residues" evidence="1">
    <location>
        <begin position="33"/>
        <end position="56"/>
    </location>
</feature>
<evidence type="ECO:0000313" key="2">
    <source>
        <dbReference type="EMBL" id="TNN47095.1"/>
    </source>
</evidence>
<dbReference type="Proteomes" id="UP000314294">
    <property type="component" value="Unassembled WGS sequence"/>
</dbReference>
<feature type="region of interest" description="Disordered" evidence="1">
    <location>
        <begin position="26"/>
        <end position="156"/>
    </location>
</feature>
<dbReference type="EMBL" id="SRLO01000758">
    <property type="protein sequence ID" value="TNN47095.1"/>
    <property type="molecule type" value="Genomic_DNA"/>
</dbReference>
<accession>A0A4Z2G1X3</accession>
<reference evidence="2 3" key="1">
    <citation type="submission" date="2019-03" db="EMBL/GenBank/DDBJ databases">
        <title>First draft genome of Liparis tanakae, snailfish: a comprehensive survey of snailfish specific genes.</title>
        <authorList>
            <person name="Kim W."/>
            <person name="Song I."/>
            <person name="Jeong J.-H."/>
            <person name="Kim D."/>
            <person name="Kim S."/>
            <person name="Ryu S."/>
            <person name="Song J.Y."/>
            <person name="Lee S.K."/>
        </authorList>
    </citation>
    <scope>NUCLEOTIDE SEQUENCE [LARGE SCALE GENOMIC DNA]</scope>
    <source>
        <tissue evidence="2">Muscle</tissue>
    </source>
</reference>